<accession>A0A4U1I6D8</accession>
<dbReference type="Proteomes" id="UP000305539">
    <property type="component" value="Unassembled WGS sequence"/>
</dbReference>
<reference evidence="1 2" key="1">
    <citation type="submission" date="2019-04" db="EMBL/GenBank/DDBJ databases">
        <title>Trinickia sp. 7GSK02, isolated from subtropical forest soil.</title>
        <authorList>
            <person name="Gao Z.-H."/>
            <person name="Qiu L.-H."/>
        </authorList>
    </citation>
    <scope>NUCLEOTIDE SEQUENCE [LARGE SCALE GENOMIC DNA]</scope>
    <source>
        <strain evidence="1 2">7GSK02</strain>
    </source>
</reference>
<proteinExistence type="predicted"/>
<dbReference type="RefSeq" id="WP_136895235.1">
    <property type="nucleotide sequence ID" value="NZ_SWJE01000006.1"/>
</dbReference>
<comment type="caution">
    <text evidence="1">The sequence shown here is derived from an EMBL/GenBank/DDBJ whole genome shotgun (WGS) entry which is preliminary data.</text>
</comment>
<evidence type="ECO:0000313" key="2">
    <source>
        <dbReference type="Proteomes" id="UP000305539"/>
    </source>
</evidence>
<organism evidence="1 2">
    <name type="scientific">Trinickia terrae</name>
    <dbReference type="NCBI Taxonomy" id="2571161"/>
    <lineage>
        <taxon>Bacteria</taxon>
        <taxon>Pseudomonadati</taxon>
        <taxon>Pseudomonadota</taxon>
        <taxon>Betaproteobacteria</taxon>
        <taxon>Burkholderiales</taxon>
        <taxon>Burkholderiaceae</taxon>
        <taxon>Trinickia</taxon>
    </lineage>
</organism>
<dbReference type="EMBL" id="SWJE01000006">
    <property type="protein sequence ID" value="TKC88765.1"/>
    <property type="molecule type" value="Genomic_DNA"/>
</dbReference>
<dbReference type="AlphaFoldDB" id="A0A4U1I6D8"/>
<protein>
    <submittedName>
        <fullName evidence="1">Uncharacterized protein</fullName>
    </submittedName>
</protein>
<name>A0A4U1I6D8_9BURK</name>
<gene>
    <name evidence="1" type="ORF">FAZ69_13530</name>
</gene>
<evidence type="ECO:0000313" key="1">
    <source>
        <dbReference type="EMBL" id="TKC88765.1"/>
    </source>
</evidence>
<sequence>MTEDHGSRAWPQKRQIAEYFRASLLSSVWNGSNLFVLFVDDHYVIAFYELLNGELVHTLRHMQDELMKSEATPADQLNFLR</sequence>
<keyword evidence="2" id="KW-1185">Reference proteome</keyword>